<name>A0ABU1FF08_9RHOB</name>
<organism evidence="1 2">
    <name type="scientific">Ruixingdingia sedimenti</name>
    <dbReference type="NCBI Taxonomy" id="3073604"/>
    <lineage>
        <taxon>Bacteria</taxon>
        <taxon>Pseudomonadati</taxon>
        <taxon>Pseudomonadota</taxon>
        <taxon>Alphaproteobacteria</taxon>
        <taxon>Rhodobacterales</taxon>
        <taxon>Paracoccaceae</taxon>
        <taxon>Ruixingdingia</taxon>
    </lineage>
</organism>
<proteinExistence type="predicted"/>
<sequence>MIGLLLALGVAGGFLFAPYVSLAVALVVLIPKGWVLGLFVLLFGGR</sequence>
<evidence type="ECO:0000313" key="1">
    <source>
        <dbReference type="EMBL" id="MDR5655123.1"/>
    </source>
</evidence>
<dbReference type="EMBL" id="JAVKPH010000047">
    <property type="protein sequence ID" value="MDR5655123.1"/>
    <property type="molecule type" value="Genomic_DNA"/>
</dbReference>
<gene>
    <name evidence="1" type="ORF">RGD00_21155</name>
</gene>
<keyword evidence="2" id="KW-1185">Reference proteome</keyword>
<evidence type="ECO:0000313" key="2">
    <source>
        <dbReference type="Proteomes" id="UP001247754"/>
    </source>
</evidence>
<comment type="caution">
    <text evidence="1">The sequence shown here is derived from an EMBL/GenBank/DDBJ whole genome shotgun (WGS) entry which is preliminary data.</text>
</comment>
<accession>A0ABU1FF08</accession>
<reference evidence="1 2" key="1">
    <citation type="submission" date="2023-09" db="EMBL/GenBank/DDBJ databases">
        <title>Xinfangfangia sedmenti sp. nov., isolated the sedment.</title>
        <authorList>
            <person name="Xu L."/>
        </authorList>
    </citation>
    <scope>NUCLEOTIDE SEQUENCE [LARGE SCALE GENOMIC DNA]</scope>
    <source>
        <strain evidence="1 2">LG-4</strain>
    </source>
</reference>
<dbReference type="Proteomes" id="UP001247754">
    <property type="component" value="Unassembled WGS sequence"/>
</dbReference>
<protein>
    <submittedName>
        <fullName evidence="1">Uncharacterized protein</fullName>
    </submittedName>
</protein>
<dbReference type="RefSeq" id="WP_310459233.1">
    <property type="nucleotide sequence ID" value="NZ_JAVKPH010000047.1"/>
</dbReference>